<evidence type="ECO:0000313" key="3">
    <source>
        <dbReference type="EMBL" id="AXL20393.1"/>
    </source>
</evidence>
<dbReference type="RefSeq" id="WP_107195920.1">
    <property type="nucleotide sequence ID" value="NZ_CP029462.1"/>
</dbReference>
<gene>
    <name evidence="3" type="ORF">DKB62_01740</name>
</gene>
<keyword evidence="4" id="KW-1185">Reference proteome</keyword>
<evidence type="ECO:0000313" key="4">
    <source>
        <dbReference type="Proteomes" id="UP000254337"/>
    </source>
</evidence>
<evidence type="ECO:0000259" key="2">
    <source>
        <dbReference type="SMART" id="SM00912"/>
    </source>
</evidence>
<organism evidence="3 4">
    <name type="scientific">Megasphaera stantonii</name>
    <dbReference type="NCBI Taxonomy" id="2144175"/>
    <lineage>
        <taxon>Bacteria</taxon>
        <taxon>Bacillati</taxon>
        <taxon>Bacillota</taxon>
        <taxon>Negativicutes</taxon>
        <taxon>Veillonellales</taxon>
        <taxon>Veillonellaceae</taxon>
        <taxon>Megasphaera</taxon>
    </lineage>
</organism>
<dbReference type="Proteomes" id="UP000254337">
    <property type="component" value="Chromosome"/>
</dbReference>
<dbReference type="EMBL" id="CP029462">
    <property type="protein sequence ID" value="AXL20393.1"/>
    <property type="molecule type" value="Genomic_DNA"/>
</dbReference>
<dbReference type="InterPro" id="IPR018247">
    <property type="entry name" value="EF_Hand_1_Ca_BS"/>
</dbReference>
<dbReference type="OrthoDB" id="1659784at2"/>
<sequence>MNTYTKYYYLKRRIVLGLLAGATALYAAPEAYGAAAVVPNNELPAGGASVLGGHTGLNQNAGTATNPVMNIRQNGKTGVITWDSFNIGANAVVNFSADAANFNTLNYVKGSIEASQIYGTINAAGGNIYVVNPAGVQIGPSAQINAGGLHVSAAGLTDEMLSRIQADTNMEEFMNAAQDCHTDAELMSLGNINAGSVSFESNGRIVIDTERVRSEDNKKNEGFVVRASDASRVLLGYDAYDEANHTYADKDKTFANVQVNGEVQGVSGYMWVEDARQLQAMDTNLGGKYALRNSIDATGTAAWHDDDGDTVREGFKPVGVGADGKVSVSTADGAAKYGFYGAFDGLDYNIFGLTINRGDTDNVGLFGVSHDADISRVTLVGGSITGRHFVGSVAGAAVGNTHIRYGTNSAAVTGHSDVGGIVGYSGGTVKNAGEANRSADVKTDAAFDHLVNMGTILSKGSPDGSGSNVSNAGGLIGYLYHGDIKGTSYNIGDVSGEGYNVGGLVGHAVLSEIGNDHAADGRVYNGLDVTGAYNVGGIVGNMEGTTVQHAENHGDVHAEGYATEDYTYHSYNSPSKGKTVAVQAANVGGIAGTSSTYDGDGIPQDSRLRQVLNDGNISSHIQEGQDFFTAGNVGGIVGKAVNTDITAVRNRENAVRGAHNVGGVAGYFGSSSASGTYTIASGLNDGGDIMATGARNAAGFVTELVRDNTSEGTETTIIGNMGGIAGYLNGGNVYVTQSANSGSVHSLPIASKEAVSKASKAGNTGGIIGKLDRDSTKPLDDIKRDTAAAAVSESYNSGNIRGFINIGGVVGMMFNGEVADSYNLGTVNMTRTASPDDNLPAANIGGIVGDTTESGSAAKALLYNVYNKGEIGDKTYTYYARHVGGVVGRLNGIVDTSYNAGDIYNGYNVVGGITGFFYGGKIRNSFNTGNVTVVNNDSTGNRSGTSSVGGIVGAGSRSSTSRLIESAYNLGTIRSYQGKNRTIGNNSVGGIIGRGPATLTNVYTTGNLYAADADGNSTTIGLGSLYGTGTGGDRAIVTNGSGYYIAPQDTSIFTDLNDKQGTRIAYADRQSKDFYKNLNFSTDWRIYEGQTTPILNAFMPKSAEYFGDTAAHPDRMKGIDTVQYGTAYDPLLTIVRAKQDVTFNWSDLGLSGEGRLAVYGGGLTLNGVDTAADAAYYGGLLYSDGALTLNAKDGAGLGLGTGAALYGSSVSLNADGTVTVYGDVTATGNGGKGDIAITAGDVDVYGTLTSAKDGETLTIPGLAAASDGTWQAGTVDIVSDPRQDVNSIGNWFAYTTNNPAMKNGDITITAGTKTVNGQTESIGQGHAHLYFGNKQDGLITTQGNLTVTGRGDVFVDSDLALGGSLTLESTGEHSEVVLDITHIGQVQARQGTAADSVTGLSQFMDHFSDANGPSIALNAASGDAKFAVDLWDETAGKYTFEKFGSQFGLRDKFNSMNAAVNGQSIAQEEGVHTNNFMYLWVNSAEQLRGIQTFYKNGLDGGSNDTEALHYNYALKQDINASNLTGYTAIGTGSDGYMGTFDGRGHHIIGLDAAKGSDGNVQSVEHAGIFSQIGASGTVKNVNIYSSTFDGTETAGAVAGVNEGTIAQVNTFGNTISSQGSAGGIAGINRNGDAAFDEAAGAVDFKRGIYDVEAVGSVIAKGGEAIAGGIAGTNEADGVVDFSYSNSAVTSDGTASSGGLGGVVGYNTGGVYRIDSLGVTNGGDSGSSNVGGVIGINDGTMYNAYNESIISGEQNVGGIIGINHSGKTVSNVVNAANITGTADSQYVGGLIGDNSGIVQNGRNNGEITGQAYVGGLVGINQQGAKMERIVNDSSAAITGDSYVGGIAGKNVGTISAAGDGQGADGPLLVNRGKITGREYVGGVAGSNEDGGVIENTRIDGTLENIKNTVELHVKPGSGDARYFGGVAGINQRGATITNAMTEAEVYADGATYVGGIVGLNEGALAGEVGNVSNVIGSDFVGGVAGENQADFNGLTASNTGEVKATKGGAGGLFGQNGGAMTDSSLINSGTVVGTTGAVGGLIGTHTGTVSRSQAVNTAGAQVAGQHTVGGLIGDNQGSISGGRDDKGGYYKYQVYNNGVVSVGTWTDADGDKLVDAGEIHTGAAGENIGGLVGMNRGVITAAYNTGAVDAAGSVNVGGIAGSNSGTGKINQVFSHIMTADGTNEAVQGKTNVGGIVGANSGTVSNAYSAGEARGDGAVGAVAGDNTGTLANVYGTGTLVGAGTAAGNGYDLSDPSFQQTKKSSYGGYDFAYTWRIYDGSSTPLLKVFLTTLTMKDKAVVDGKAISIDEYLGLTYTGREQDLDIQNLIAKGFLTGPDGMDAPFAAYDHTTASADDNGNGSLLYNAKGQIEAKDYTEWLASAQISRGHGESFAPNNLGYDVAWASDNGKISVDKATLDVTLDDIYRIYGNGQMHGGGAGGRIVPDYQDFLHLTATNGKGRTLDVQGFDDDMRRIRDRLAVADGAADGIGSLRQTNDAGSYDWSVTFDASVLGNYKLKDASSLTVTAIGKSHVAPAALTIRADDLTIPVGMPALYTGSVSPFVNGDVFGPVVFGLSASDTSKEYRPGRYAGVIGFQYGGAFYGQGSDLSGLFVGNYDIRLEPGDLTVTDRIVPDIYDAPFGRKEDFRERKAEICFVDGGMEL</sequence>
<dbReference type="Gene3D" id="2.160.20.10">
    <property type="entry name" value="Single-stranded right-handed beta-helix, Pectin lyase-like"/>
    <property type="match status" value="1"/>
</dbReference>
<dbReference type="NCBIfam" id="TIGR01901">
    <property type="entry name" value="adhes_NPXG"/>
    <property type="match status" value="1"/>
</dbReference>
<dbReference type="PROSITE" id="PS00018">
    <property type="entry name" value="EF_HAND_1"/>
    <property type="match status" value="1"/>
</dbReference>
<reference evidence="3 4" key="1">
    <citation type="submission" date="2018-05" db="EMBL/GenBank/DDBJ databases">
        <title>Complete genome sequence of Megasphaera sp. AJH120T, isolated from the ceca of a chicken.</title>
        <authorList>
            <person name="Maki J."/>
            <person name="Looft T."/>
        </authorList>
    </citation>
    <scope>NUCLEOTIDE SEQUENCE [LARGE SCALE GENOMIC DNA]</scope>
    <source>
        <strain evidence="3 4">AJH120</strain>
    </source>
</reference>
<dbReference type="InterPro" id="IPR012334">
    <property type="entry name" value="Pectin_lyas_fold"/>
</dbReference>
<feature type="chain" id="PRO_5038574202" evidence="1">
    <location>
        <begin position="28"/>
        <end position="2658"/>
    </location>
</feature>
<dbReference type="SMART" id="SM00912">
    <property type="entry name" value="Haemagg_act"/>
    <property type="match status" value="1"/>
</dbReference>
<proteinExistence type="predicted"/>
<feature type="signal peptide" evidence="1">
    <location>
        <begin position="1"/>
        <end position="27"/>
    </location>
</feature>
<accession>A0A346AX00</accession>
<evidence type="ECO:0000256" key="1">
    <source>
        <dbReference type="SAM" id="SignalP"/>
    </source>
</evidence>
<dbReference type="InterPro" id="IPR008638">
    <property type="entry name" value="FhaB/CdiA-like_TPS"/>
</dbReference>
<dbReference type="KEGG" id="meg:DKB62_01740"/>
<keyword evidence="1" id="KW-0732">Signal</keyword>
<dbReference type="Gene3D" id="2.160.20.110">
    <property type="match status" value="5"/>
</dbReference>
<protein>
    <submittedName>
        <fullName evidence="3">Filamentous hemagglutinin N-terminal domain-containing protein</fullName>
    </submittedName>
</protein>
<name>A0A346AX00_9FIRM</name>
<feature type="domain" description="Filamentous haemagglutinin FhaB/tRNA nuclease CdiA-like TPS" evidence="2">
    <location>
        <begin position="45"/>
        <end position="160"/>
    </location>
</feature>